<name>A0A1Y3EGF2_9BILA</name>
<dbReference type="Proteomes" id="UP000243006">
    <property type="component" value="Unassembled WGS sequence"/>
</dbReference>
<dbReference type="EMBL" id="LVZM01013515">
    <property type="protein sequence ID" value="OUC44065.1"/>
    <property type="molecule type" value="Genomic_DNA"/>
</dbReference>
<sequence>MLRSRLARLIDPFTSGISFILLRLLLIVYQFQNGIQSSKRVAISKIKILHFLLKHLETDDCSFTFFIVCVQSRKLSYASCLINRQVIIDLPRNRAILENVFAYYASFGKASLKACLLSYSLSEVSRGVSVVWPRRIPVIGRLFCPQIKWKN</sequence>
<evidence type="ECO:0000313" key="1">
    <source>
        <dbReference type="EMBL" id="OUC44065.1"/>
    </source>
</evidence>
<organism evidence="1 2">
    <name type="scientific">Trichinella nativa</name>
    <dbReference type="NCBI Taxonomy" id="6335"/>
    <lineage>
        <taxon>Eukaryota</taxon>
        <taxon>Metazoa</taxon>
        <taxon>Ecdysozoa</taxon>
        <taxon>Nematoda</taxon>
        <taxon>Enoplea</taxon>
        <taxon>Dorylaimia</taxon>
        <taxon>Trichinellida</taxon>
        <taxon>Trichinellidae</taxon>
        <taxon>Trichinella</taxon>
    </lineage>
</organism>
<dbReference type="AlphaFoldDB" id="A0A1Y3EGF2"/>
<proteinExistence type="predicted"/>
<protein>
    <submittedName>
        <fullName evidence="1">Uncharacterized protein</fullName>
    </submittedName>
</protein>
<evidence type="ECO:0000313" key="2">
    <source>
        <dbReference type="Proteomes" id="UP000243006"/>
    </source>
</evidence>
<comment type="caution">
    <text evidence="1">The sequence shown here is derived from an EMBL/GenBank/DDBJ whole genome shotgun (WGS) entry which is preliminary data.</text>
</comment>
<reference evidence="1 2" key="1">
    <citation type="submission" date="2015-04" db="EMBL/GenBank/DDBJ databases">
        <title>Draft genome of the roundworm Trichinella nativa.</title>
        <authorList>
            <person name="Mitreva M."/>
        </authorList>
    </citation>
    <scope>NUCLEOTIDE SEQUENCE [LARGE SCALE GENOMIC DNA]</scope>
    <source>
        <strain evidence="1 2">ISS45</strain>
    </source>
</reference>
<gene>
    <name evidence="1" type="ORF">D917_00231</name>
</gene>
<accession>A0A1Y3EGF2</accession>